<gene>
    <name evidence="2" type="ORF">ENR23_12980</name>
</gene>
<evidence type="ECO:0000259" key="1">
    <source>
        <dbReference type="Pfam" id="PF03190"/>
    </source>
</evidence>
<dbReference type="Gene3D" id="1.50.10.10">
    <property type="match status" value="1"/>
</dbReference>
<feature type="domain" description="Spermatogenesis-associated protein 20-like TRX" evidence="1">
    <location>
        <begin position="10"/>
        <end position="171"/>
    </location>
</feature>
<organism evidence="2">
    <name type="scientific">Eiseniibacteriota bacterium</name>
    <dbReference type="NCBI Taxonomy" id="2212470"/>
    <lineage>
        <taxon>Bacteria</taxon>
        <taxon>Candidatus Eiseniibacteriota</taxon>
    </lineage>
</organism>
<dbReference type="SUPFAM" id="SSF48208">
    <property type="entry name" value="Six-hairpin glycosidases"/>
    <property type="match status" value="1"/>
</dbReference>
<accession>A0A832I5R4</accession>
<dbReference type="PIRSF" id="PIRSF006402">
    <property type="entry name" value="UCP006402_thioredoxin"/>
    <property type="match status" value="1"/>
</dbReference>
<dbReference type="SUPFAM" id="SSF52833">
    <property type="entry name" value="Thioredoxin-like"/>
    <property type="match status" value="1"/>
</dbReference>
<reference evidence="2" key="1">
    <citation type="journal article" date="2020" name="mSystems">
        <title>Genome- and Community-Level Interaction Insights into Carbon Utilization and Element Cycling Functions of Hydrothermarchaeota in Hydrothermal Sediment.</title>
        <authorList>
            <person name="Zhou Z."/>
            <person name="Liu Y."/>
            <person name="Xu W."/>
            <person name="Pan J."/>
            <person name="Luo Z.H."/>
            <person name="Li M."/>
        </authorList>
    </citation>
    <scope>NUCLEOTIDE SEQUENCE [LARGE SCALE GENOMIC DNA]</scope>
    <source>
        <strain evidence="2">SpSt-381</strain>
    </source>
</reference>
<sequence length="708" mass="77690">MTDAPHGRTPNRLAREKSPYLLQHALNPVDWYPWGEEAFAKARAEGKPIFLSIGYSTCHWCHVMERESFENAEVAALLNDLFVPVKVDREERPDVDRLYMASAQAMGVGGGWPLNVFLTPALEPFFGGTYFPPESRWGRPGMKELLPRVAEAWATRRDEVAAGGARVLEAIAALDRADAAHADRERVFERAYAYFERAHDAAHGGFGGAPKFPSVVNLDYLMRVWARDPARRREPLAMVVTQLEAMRAGGIHDHLGGGFHRYATDREWLVPHFEKMLYDQAQLAWVLADVFLATGDPAHRDTARGVLDYVARDLSSPEGGFLSAEDADSEGVEGKFYLWTPAQVADALPELDAKLACFRWGITPQGNFEHGQTILTEARTVEACAAEFGLAPEAARGAIEAARAALLEARARRPRPHRDDKVLTAWNGLMIAAFARCARAFDDAALAARGARAADFLWQRLWDPAARAFARRWREGEAAGAGQLDDHAYAAFGFLELHQATADPAWLERAAEVVEAMVARFWDDADGAFFESPPDDPSVRVRMKDGFDGAEIAGNSIAVWVLEALGRLLDRPPWRARAARAMDYYARRLGDGAAAMPRMLVAFDLAAAPVRHVVIAGDPEAADTRALVRAFDARFRPNDLRLVVDGGERQRRLAALAPWLATLAPVGGRAAAYVCVDHACRLPVTEPAELEALLAPAAAAADPASEIP</sequence>
<comment type="caution">
    <text evidence="2">The sequence shown here is derived from an EMBL/GenBank/DDBJ whole genome shotgun (WGS) entry which is preliminary data.</text>
</comment>
<dbReference type="InterPro" id="IPR012341">
    <property type="entry name" value="6hp_glycosidase-like_sf"/>
</dbReference>
<dbReference type="AlphaFoldDB" id="A0A832I5R4"/>
<protein>
    <submittedName>
        <fullName evidence="2">Thioredoxin domain-containing protein</fullName>
    </submittedName>
</protein>
<dbReference type="GO" id="GO:0005975">
    <property type="term" value="P:carbohydrate metabolic process"/>
    <property type="evidence" value="ECO:0007669"/>
    <property type="project" value="InterPro"/>
</dbReference>
<dbReference type="Pfam" id="PF03190">
    <property type="entry name" value="Thioredox_DsbH"/>
    <property type="match status" value="1"/>
</dbReference>
<dbReference type="InterPro" id="IPR036249">
    <property type="entry name" value="Thioredoxin-like_sf"/>
</dbReference>
<dbReference type="PANTHER" id="PTHR42899">
    <property type="entry name" value="SPERMATOGENESIS-ASSOCIATED PROTEIN 20"/>
    <property type="match status" value="1"/>
</dbReference>
<dbReference type="InterPro" id="IPR004879">
    <property type="entry name" value="Ssp411-like_TRX"/>
</dbReference>
<dbReference type="PANTHER" id="PTHR42899:SF1">
    <property type="entry name" value="SPERMATOGENESIS-ASSOCIATED PROTEIN 20"/>
    <property type="match status" value="1"/>
</dbReference>
<dbReference type="CDD" id="cd02955">
    <property type="entry name" value="SSP411"/>
    <property type="match status" value="1"/>
</dbReference>
<proteinExistence type="predicted"/>
<evidence type="ECO:0000313" key="2">
    <source>
        <dbReference type="EMBL" id="HGZ44306.1"/>
    </source>
</evidence>
<dbReference type="InterPro" id="IPR008928">
    <property type="entry name" value="6-hairpin_glycosidase_sf"/>
</dbReference>
<name>A0A832I5R4_UNCEI</name>
<dbReference type="EMBL" id="DSQF01000026">
    <property type="protein sequence ID" value="HGZ44306.1"/>
    <property type="molecule type" value="Genomic_DNA"/>
</dbReference>
<dbReference type="Gene3D" id="3.40.30.10">
    <property type="entry name" value="Glutaredoxin"/>
    <property type="match status" value="1"/>
</dbReference>
<dbReference type="InterPro" id="IPR024705">
    <property type="entry name" value="Ssp411"/>
</dbReference>